<feature type="region of interest" description="Disordered" evidence="5">
    <location>
        <begin position="1"/>
        <end position="47"/>
    </location>
</feature>
<reference evidence="7" key="1">
    <citation type="journal article" date="2023" name="Science">
        <title>Elucidation of the pathway for biosynthesis of saponin adjuvants from the soapbark tree.</title>
        <authorList>
            <person name="Reed J."/>
            <person name="Orme A."/>
            <person name="El-Demerdash A."/>
            <person name="Owen C."/>
            <person name="Martin L.B.B."/>
            <person name="Misra R.C."/>
            <person name="Kikuchi S."/>
            <person name="Rejzek M."/>
            <person name="Martin A.C."/>
            <person name="Harkess A."/>
            <person name="Leebens-Mack J."/>
            <person name="Louveau T."/>
            <person name="Stephenson M.J."/>
            <person name="Osbourn A."/>
        </authorList>
    </citation>
    <scope>NUCLEOTIDE SEQUENCE</scope>
    <source>
        <strain evidence="7">S10</strain>
    </source>
</reference>
<dbReference type="Gene3D" id="1.20.5.170">
    <property type="match status" value="1"/>
</dbReference>
<dbReference type="KEGG" id="qsa:O6P43_008088"/>
<dbReference type="FunFam" id="1.20.5.170:FF:000036">
    <property type="entry name" value="ABSCISIC ACID-INSENSITIVE 5-like protein 2"/>
    <property type="match status" value="1"/>
</dbReference>
<keyword evidence="4" id="KW-0175">Coiled coil</keyword>
<feature type="coiled-coil region" evidence="4">
    <location>
        <begin position="231"/>
        <end position="270"/>
    </location>
</feature>
<comment type="caution">
    <text evidence="7">The sequence shown here is derived from an EMBL/GenBank/DDBJ whole genome shotgun (WGS) entry which is preliminary data.</text>
</comment>
<protein>
    <submittedName>
        <fullName evidence="7">G-box-binding factor 4-like</fullName>
    </submittedName>
</protein>
<evidence type="ECO:0000313" key="8">
    <source>
        <dbReference type="Proteomes" id="UP001163823"/>
    </source>
</evidence>
<dbReference type="PANTHER" id="PTHR22952">
    <property type="entry name" value="CAMP-RESPONSE ELEMENT BINDING PROTEIN-RELATED"/>
    <property type="match status" value="1"/>
</dbReference>
<comment type="subcellular location">
    <subcellularLocation>
        <location evidence="1">Nucleus</location>
    </subcellularLocation>
</comment>
<feature type="domain" description="BZIP" evidence="6">
    <location>
        <begin position="210"/>
        <end position="262"/>
    </location>
</feature>
<dbReference type="SUPFAM" id="SSF57959">
    <property type="entry name" value="Leucine zipper domain"/>
    <property type="match status" value="1"/>
</dbReference>
<evidence type="ECO:0000313" key="7">
    <source>
        <dbReference type="EMBL" id="KAJ7969802.1"/>
    </source>
</evidence>
<dbReference type="Pfam" id="PF00170">
    <property type="entry name" value="bZIP_1"/>
    <property type="match status" value="1"/>
</dbReference>
<accession>A0AAD7M4P0</accession>
<dbReference type="AlphaFoldDB" id="A0AAD7M4P0"/>
<keyword evidence="2" id="KW-0238">DNA-binding</keyword>
<dbReference type="CDD" id="cd14707">
    <property type="entry name" value="bZIP_plant_BZIP46"/>
    <property type="match status" value="1"/>
</dbReference>
<dbReference type="SMART" id="SM00338">
    <property type="entry name" value="BRLZ"/>
    <property type="match status" value="1"/>
</dbReference>
<evidence type="ECO:0000256" key="3">
    <source>
        <dbReference type="ARBA" id="ARBA00023242"/>
    </source>
</evidence>
<sequence length="292" mass="32405">MASSKVMASSNSRKSDLSRRSSSSSKPQPIVSDQRHTRKNSGTSNIGSITVDGLLRDIYDSNPSTGSTLLDAQITLIDSQMNVISNPADGNPNVQKTVDDVWREIVSGDRRECKEEAPDEMMTLEDFLAKAGAVDGEDVKMSVPPTERLSGGMFTFDSIPTSSFQTVDKVEGSIIGFGNGVEVNGAAEAVVGGGRGKRGRPALEPLDKAAQQRQRRMIKNRESAARSRERKQAYQVELESLAVKLEEENEQLLKEKAERTKERFKQLMEKVIPIVEKRRPPRVLRRVRSMQW</sequence>
<evidence type="ECO:0000256" key="4">
    <source>
        <dbReference type="SAM" id="Coils"/>
    </source>
</evidence>
<keyword evidence="3" id="KW-0539">Nucleus</keyword>
<evidence type="ECO:0000256" key="2">
    <source>
        <dbReference type="ARBA" id="ARBA00023125"/>
    </source>
</evidence>
<dbReference type="PROSITE" id="PS50217">
    <property type="entry name" value="BZIP"/>
    <property type="match status" value="1"/>
</dbReference>
<dbReference type="GO" id="GO:0005634">
    <property type="term" value="C:nucleus"/>
    <property type="evidence" value="ECO:0007669"/>
    <property type="project" value="UniProtKB-SubCell"/>
</dbReference>
<evidence type="ECO:0000259" key="6">
    <source>
        <dbReference type="PROSITE" id="PS50217"/>
    </source>
</evidence>
<dbReference type="InterPro" id="IPR004827">
    <property type="entry name" value="bZIP"/>
</dbReference>
<dbReference type="GO" id="GO:0003700">
    <property type="term" value="F:DNA-binding transcription factor activity"/>
    <property type="evidence" value="ECO:0007669"/>
    <property type="project" value="InterPro"/>
</dbReference>
<organism evidence="7 8">
    <name type="scientific">Quillaja saponaria</name>
    <name type="common">Soap bark tree</name>
    <dbReference type="NCBI Taxonomy" id="32244"/>
    <lineage>
        <taxon>Eukaryota</taxon>
        <taxon>Viridiplantae</taxon>
        <taxon>Streptophyta</taxon>
        <taxon>Embryophyta</taxon>
        <taxon>Tracheophyta</taxon>
        <taxon>Spermatophyta</taxon>
        <taxon>Magnoliopsida</taxon>
        <taxon>eudicotyledons</taxon>
        <taxon>Gunneridae</taxon>
        <taxon>Pentapetalae</taxon>
        <taxon>rosids</taxon>
        <taxon>fabids</taxon>
        <taxon>Fabales</taxon>
        <taxon>Quillajaceae</taxon>
        <taxon>Quillaja</taxon>
    </lineage>
</organism>
<dbReference type="GO" id="GO:0003677">
    <property type="term" value="F:DNA binding"/>
    <property type="evidence" value="ECO:0007669"/>
    <property type="project" value="UniProtKB-KW"/>
</dbReference>
<dbReference type="InterPro" id="IPR046347">
    <property type="entry name" value="bZIP_sf"/>
</dbReference>
<evidence type="ECO:0000256" key="1">
    <source>
        <dbReference type="ARBA" id="ARBA00004123"/>
    </source>
</evidence>
<name>A0AAD7M4P0_QUISA</name>
<dbReference type="GO" id="GO:0045893">
    <property type="term" value="P:positive regulation of DNA-templated transcription"/>
    <property type="evidence" value="ECO:0007669"/>
    <property type="project" value="InterPro"/>
</dbReference>
<dbReference type="PANTHER" id="PTHR22952:SF184">
    <property type="entry name" value="G-BOX-BINDING FACTOR 4"/>
    <property type="match status" value="1"/>
</dbReference>
<dbReference type="EMBL" id="JARAOO010000004">
    <property type="protein sequence ID" value="KAJ7969802.1"/>
    <property type="molecule type" value="Genomic_DNA"/>
</dbReference>
<keyword evidence="8" id="KW-1185">Reference proteome</keyword>
<dbReference type="PROSITE" id="PS00036">
    <property type="entry name" value="BZIP_BASIC"/>
    <property type="match status" value="1"/>
</dbReference>
<evidence type="ECO:0000256" key="5">
    <source>
        <dbReference type="SAM" id="MobiDB-lite"/>
    </source>
</evidence>
<gene>
    <name evidence="7" type="ORF">O6P43_008088</name>
</gene>
<proteinExistence type="predicted"/>
<dbReference type="Proteomes" id="UP001163823">
    <property type="component" value="Chromosome 4"/>
</dbReference>
<dbReference type="InterPro" id="IPR043452">
    <property type="entry name" value="BZIP46-like"/>
</dbReference>